<feature type="region of interest" description="Disordered" evidence="1">
    <location>
        <begin position="171"/>
        <end position="195"/>
    </location>
</feature>
<protein>
    <submittedName>
        <fullName evidence="2">Uncharacterized protein</fullName>
    </submittedName>
</protein>
<evidence type="ECO:0000313" key="2">
    <source>
        <dbReference type="EMBL" id="KAJ1217997.1"/>
    </source>
</evidence>
<reference evidence="2" key="1">
    <citation type="journal article" date="2022" name="bioRxiv">
        <title>Sequencing and chromosome-scale assembly of the giantPleurodeles waltlgenome.</title>
        <authorList>
            <person name="Brown T."/>
            <person name="Elewa A."/>
            <person name="Iarovenko S."/>
            <person name="Subramanian E."/>
            <person name="Araus A.J."/>
            <person name="Petzold A."/>
            <person name="Susuki M."/>
            <person name="Suzuki K.-i.T."/>
            <person name="Hayashi T."/>
            <person name="Toyoda A."/>
            <person name="Oliveira C."/>
            <person name="Osipova E."/>
            <person name="Leigh N.D."/>
            <person name="Simon A."/>
            <person name="Yun M.H."/>
        </authorList>
    </citation>
    <scope>NUCLEOTIDE SEQUENCE</scope>
    <source>
        <strain evidence="2">20211129_DDA</strain>
        <tissue evidence="2">Liver</tissue>
    </source>
</reference>
<gene>
    <name evidence="2" type="ORF">NDU88_005583</name>
</gene>
<evidence type="ECO:0000256" key="1">
    <source>
        <dbReference type="SAM" id="MobiDB-lite"/>
    </source>
</evidence>
<dbReference type="AlphaFoldDB" id="A0AAV7WZ54"/>
<keyword evidence="3" id="KW-1185">Reference proteome</keyword>
<dbReference type="Proteomes" id="UP001066276">
    <property type="component" value="Chromosome 1_1"/>
</dbReference>
<comment type="caution">
    <text evidence="2">The sequence shown here is derived from an EMBL/GenBank/DDBJ whole genome shotgun (WGS) entry which is preliminary data.</text>
</comment>
<name>A0AAV7WZ54_PLEWA</name>
<accession>A0AAV7WZ54</accession>
<sequence>MEPSRVVKVLKVLQDEGREDLIKEGVLEEAWVGLRRPKWLLAEGVSAAVAACSSPPKSCKKFKTKIATGRKVSRSPELVEVLADPIMAPQSLAGMRRRRGVSLPRCQGLSSLRRVSVGGRGAGLMPAVTVAGHMGAQARGAHARLSKRVQARSPLERGDELNTRYLEERPLGGVSNMAAPSGDSQPMSALEKSELGTPVKMARPFLM</sequence>
<dbReference type="EMBL" id="JANPWB010000001">
    <property type="protein sequence ID" value="KAJ1217997.1"/>
    <property type="molecule type" value="Genomic_DNA"/>
</dbReference>
<evidence type="ECO:0000313" key="3">
    <source>
        <dbReference type="Proteomes" id="UP001066276"/>
    </source>
</evidence>
<organism evidence="2 3">
    <name type="scientific">Pleurodeles waltl</name>
    <name type="common">Iberian ribbed newt</name>
    <dbReference type="NCBI Taxonomy" id="8319"/>
    <lineage>
        <taxon>Eukaryota</taxon>
        <taxon>Metazoa</taxon>
        <taxon>Chordata</taxon>
        <taxon>Craniata</taxon>
        <taxon>Vertebrata</taxon>
        <taxon>Euteleostomi</taxon>
        <taxon>Amphibia</taxon>
        <taxon>Batrachia</taxon>
        <taxon>Caudata</taxon>
        <taxon>Salamandroidea</taxon>
        <taxon>Salamandridae</taxon>
        <taxon>Pleurodelinae</taxon>
        <taxon>Pleurodeles</taxon>
    </lineage>
</organism>
<proteinExistence type="predicted"/>